<dbReference type="EMBL" id="VEPZ02000569">
    <property type="protein sequence ID" value="KAE8722259.1"/>
    <property type="molecule type" value="Genomic_DNA"/>
</dbReference>
<feature type="region of interest" description="Disordered" evidence="1">
    <location>
        <begin position="238"/>
        <end position="262"/>
    </location>
</feature>
<dbReference type="PANTHER" id="PTHR33130">
    <property type="entry name" value="PUTATIVE (DUF1639)-RELATED"/>
    <property type="match status" value="1"/>
</dbReference>
<evidence type="ECO:0000313" key="2">
    <source>
        <dbReference type="EMBL" id="KAE8722259.1"/>
    </source>
</evidence>
<evidence type="ECO:0000256" key="1">
    <source>
        <dbReference type="SAM" id="MobiDB-lite"/>
    </source>
</evidence>
<sequence length="262" mass="29939">MNRGAKEHANLEPELFLQWGNRKRLRCVRVKDPQKISHKYSAVIRRRITSANYNHGLTSISEKLGVERRGRRLNFVFGDGYVFPRSHLPVIRISQKMTKYSLSPVWLLGKGKESEAATLRRITGKRHRRRRKIGTRQGVISMDENGKTALDSSNNVEDKKGLCGQSCLSLCQARKRGGFMAMKGCKPPQRPKREPKSSKGLYLCYLVEKDFLEFSGSICAAGEPWAWLTDMCQERYEVREKKSSKKRPRGLKAMGSMESDSD</sequence>
<accession>A0A6A3C5F1</accession>
<name>A0A6A3C5F1_HIBSY</name>
<evidence type="ECO:0000313" key="3">
    <source>
        <dbReference type="Proteomes" id="UP000436088"/>
    </source>
</evidence>
<dbReference type="AlphaFoldDB" id="A0A6A3C5F1"/>
<dbReference type="PANTHER" id="PTHR33130:SF42">
    <property type="entry name" value="O-ACYLTRANSFERASE, PUTATIVE (DUF1639)-RELATED"/>
    <property type="match status" value="1"/>
</dbReference>
<gene>
    <name evidence="2" type="ORF">F3Y22_tig00014213pilonHSYRG00030</name>
</gene>
<comment type="caution">
    <text evidence="2">The sequence shown here is derived from an EMBL/GenBank/DDBJ whole genome shotgun (WGS) entry which is preliminary data.</text>
</comment>
<reference evidence="2" key="1">
    <citation type="submission" date="2019-09" db="EMBL/GenBank/DDBJ databases">
        <title>Draft genome information of white flower Hibiscus syriacus.</title>
        <authorList>
            <person name="Kim Y.-M."/>
        </authorList>
    </citation>
    <scope>NUCLEOTIDE SEQUENCE [LARGE SCALE GENOMIC DNA]</scope>
    <source>
        <strain evidence="2">YM2019G1</strain>
    </source>
</reference>
<protein>
    <submittedName>
        <fullName evidence="2">Uncharacterized protein</fullName>
    </submittedName>
</protein>
<proteinExistence type="predicted"/>
<organism evidence="2 3">
    <name type="scientific">Hibiscus syriacus</name>
    <name type="common">Rose of Sharon</name>
    <dbReference type="NCBI Taxonomy" id="106335"/>
    <lineage>
        <taxon>Eukaryota</taxon>
        <taxon>Viridiplantae</taxon>
        <taxon>Streptophyta</taxon>
        <taxon>Embryophyta</taxon>
        <taxon>Tracheophyta</taxon>
        <taxon>Spermatophyta</taxon>
        <taxon>Magnoliopsida</taxon>
        <taxon>eudicotyledons</taxon>
        <taxon>Gunneridae</taxon>
        <taxon>Pentapetalae</taxon>
        <taxon>rosids</taxon>
        <taxon>malvids</taxon>
        <taxon>Malvales</taxon>
        <taxon>Malvaceae</taxon>
        <taxon>Malvoideae</taxon>
        <taxon>Hibiscus</taxon>
    </lineage>
</organism>
<keyword evidence="3" id="KW-1185">Reference proteome</keyword>
<dbReference type="Proteomes" id="UP000436088">
    <property type="component" value="Unassembled WGS sequence"/>
</dbReference>